<dbReference type="Gene3D" id="3.40.50.300">
    <property type="entry name" value="P-loop containing nucleotide triphosphate hydrolases"/>
    <property type="match status" value="1"/>
</dbReference>
<comment type="caution">
    <text evidence="1">The sequence shown here is derived from an EMBL/GenBank/DDBJ whole genome shotgun (WGS) entry which is preliminary data.</text>
</comment>
<dbReference type="InterPro" id="IPR027417">
    <property type="entry name" value="P-loop_NTPase"/>
</dbReference>
<evidence type="ECO:0000313" key="1">
    <source>
        <dbReference type="EMBL" id="GAA4284587.1"/>
    </source>
</evidence>
<dbReference type="SUPFAM" id="SSF52540">
    <property type="entry name" value="P-loop containing nucleoside triphosphate hydrolases"/>
    <property type="match status" value="1"/>
</dbReference>
<dbReference type="Proteomes" id="UP001501586">
    <property type="component" value="Unassembled WGS sequence"/>
</dbReference>
<accession>A0ABP8ELD3</accession>
<evidence type="ECO:0000313" key="2">
    <source>
        <dbReference type="Proteomes" id="UP001501586"/>
    </source>
</evidence>
<sequence length="389" mass="40325">MEQVSDTLQIPALPHTPSALNPIAAVDEQVRLEALAPARLRRAKFSYTTRRAAQLAHDGQAGLYLLSGDSVRPLPGDILLARVVTLGKHKRIETPTSRRAGLFAGDEVVLAYGNRYAADQFHAVVPDGLGPCSMVAAGGVAGLVIDQHAAVEDATVIEPLGLLSTKTQRLTMAGLADLSVDIVDESTPGRPPVIAVFGTSMNSGKSTTAAQLIHGLTAAGRQVGAVKVTGTGAGNDPGQFRDAGAAAVLDFTDFGYPTTFKLDYPFIKALLTAQIRALTSADSEVIVLEIADGLYQAETRRLLEDPVFAAAVDTVVFAATDALGAVAGVDFLTARGVDVACVSGVLTASPLAAAEARAALDVPVAPTFELAQPELALQITGLAGRSEDR</sequence>
<dbReference type="RefSeq" id="WP_236862564.1">
    <property type="nucleotide sequence ID" value="NZ_BAABAZ010000006.1"/>
</dbReference>
<name>A0ABP8ELD3_9MICO</name>
<reference evidence="2" key="1">
    <citation type="journal article" date="2019" name="Int. J. Syst. Evol. Microbiol.">
        <title>The Global Catalogue of Microorganisms (GCM) 10K type strain sequencing project: providing services to taxonomists for standard genome sequencing and annotation.</title>
        <authorList>
            <consortium name="The Broad Institute Genomics Platform"/>
            <consortium name="The Broad Institute Genome Sequencing Center for Infectious Disease"/>
            <person name="Wu L."/>
            <person name="Ma J."/>
        </authorList>
    </citation>
    <scope>NUCLEOTIDE SEQUENCE [LARGE SCALE GENOMIC DNA]</scope>
    <source>
        <strain evidence="2">JCM 17458</strain>
    </source>
</reference>
<organism evidence="1 2">
    <name type="scientific">Brevibacterium daeguense</name>
    <dbReference type="NCBI Taxonomy" id="909936"/>
    <lineage>
        <taxon>Bacteria</taxon>
        <taxon>Bacillati</taxon>
        <taxon>Actinomycetota</taxon>
        <taxon>Actinomycetes</taxon>
        <taxon>Micrococcales</taxon>
        <taxon>Brevibacteriaceae</taxon>
        <taxon>Brevibacterium</taxon>
    </lineage>
</organism>
<proteinExistence type="predicted"/>
<gene>
    <name evidence="1" type="ORF">GCM10022261_21180</name>
</gene>
<dbReference type="EMBL" id="BAABAZ010000006">
    <property type="protein sequence ID" value="GAA4284587.1"/>
    <property type="molecule type" value="Genomic_DNA"/>
</dbReference>
<protein>
    <submittedName>
        <fullName evidence="1">DUF1611 domain-containing protein</fullName>
    </submittedName>
</protein>
<keyword evidence="2" id="KW-1185">Reference proteome</keyword>